<keyword evidence="2" id="KW-1185">Reference proteome</keyword>
<dbReference type="Pfam" id="PF19397">
    <property type="entry name" value="DUF5972"/>
    <property type="match status" value="1"/>
</dbReference>
<proteinExistence type="predicted"/>
<sequence>MTSKYEAPALVQVGDFHHDTGEFIGPHDEQILPLEDHSP</sequence>
<dbReference type="NCBIfam" id="NF033521">
    <property type="entry name" value="lasso_leader_L3"/>
    <property type="match status" value="1"/>
</dbReference>
<protein>
    <submittedName>
        <fullName evidence="1">Keywimysin-related RiPP</fullName>
    </submittedName>
</protein>
<dbReference type="EMBL" id="CP118157">
    <property type="protein sequence ID" value="WOF21920.1"/>
    <property type="molecule type" value="Genomic_DNA"/>
</dbReference>
<gene>
    <name evidence="1" type="ORF">N8K70_11060</name>
</gene>
<dbReference type="AlphaFoldDB" id="A0AA97FGM8"/>
<dbReference type="Proteomes" id="UP001305498">
    <property type="component" value="Chromosome"/>
</dbReference>
<dbReference type="InterPro" id="IPR046015">
    <property type="entry name" value="DUF5972"/>
</dbReference>
<evidence type="ECO:0000313" key="2">
    <source>
        <dbReference type="Proteomes" id="UP001305498"/>
    </source>
</evidence>
<reference evidence="1 2" key="1">
    <citation type="submission" date="2023-02" db="EMBL/GenBank/DDBJ databases">
        <title>Microbacterium betulae sp. nov., isolated from birch wood.</title>
        <authorList>
            <person name="Pasciak M."/>
            <person name="Pawlik K.J."/>
            <person name="Martynowski D."/>
            <person name="Laczmanski L."/>
            <person name="Ciekot J."/>
            <person name="Szponar B."/>
            <person name="Wojcik-Fatla A."/>
            <person name="Mackiewicz B."/>
            <person name="Farian E."/>
            <person name="Cholewa G."/>
            <person name="Cholewa A."/>
            <person name="Dutkiewicz J."/>
        </authorList>
    </citation>
    <scope>NUCLEOTIDE SEQUENCE [LARGE SCALE GENOMIC DNA]</scope>
    <source>
        <strain evidence="1 2">AB</strain>
    </source>
</reference>
<name>A0AA97FGM8_9MICO</name>
<evidence type="ECO:0000313" key="1">
    <source>
        <dbReference type="EMBL" id="WOF21920.1"/>
    </source>
</evidence>
<dbReference type="RefSeq" id="WP_317138397.1">
    <property type="nucleotide sequence ID" value="NZ_CP118157.1"/>
</dbReference>
<organism evidence="1 2">
    <name type="scientific">Microbacterium betulae</name>
    <dbReference type="NCBI Taxonomy" id="2981139"/>
    <lineage>
        <taxon>Bacteria</taxon>
        <taxon>Bacillati</taxon>
        <taxon>Actinomycetota</taxon>
        <taxon>Actinomycetes</taxon>
        <taxon>Micrococcales</taxon>
        <taxon>Microbacteriaceae</taxon>
        <taxon>Microbacterium</taxon>
    </lineage>
</organism>
<accession>A0AA97FGM8</accession>
<dbReference type="KEGG" id="mbet:N8K70_11060"/>